<gene>
    <name evidence="1" type="ORF">RN607_07835</name>
</gene>
<dbReference type="Gene3D" id="3.30.70.1260">
    <property type="entry name" value="bacterial protein sp0830 like"/>
    <property type="match status" value="1"/>
</dbReference>
<proteinExistence type="predicted"/>
<protein>
    <submittedName>
        <fullName evidence="1">DUF1697 domain-containing protein</fullName>
    </submittedName>
</protein>
<dbReference type="RefSeq" id="WP_313541655.1">
    <property type="nucleotide sequence ID" value="NZ_CP134880.1"/>
</dbReference>
<dbReference type="Gene3D" id="3.30.70.1280">
    <property type="entry name" value="SP0830-like domains"/>
    <property type="match status" value="1"/>
</dbReference>
<dbReference type="Proteomes" id="UP001303408">
    <property type="component" value="Chromosome"/>
</dbReference>
<dbReference type="InterPro" id="IPR012545">
    <property type="entry name" value="DUF1697"/>
</dbReference>
<dbReference type="SUPFAM" id="SSF160379">
    <property type="entry name" value="SP0830-like"/>
    <property type="match status" value="1"/>
</dbReference>
<dbReference type="PIRSF" id="PIRSF008502">
    <property type="entry name" value="UCP008502"/>
    <property type="match status" value="1"/>
</dbReference>
<dbReference type="PANTHER" id="PTHR36439">
    <property type="entry name" value="BLL4334 PROTEIN"/>
    <property type="match status" value="1"/>
</dbReference>
<dbReference type="PANTHER" id="PTHR36439:SF1">
    <property type="entry name" value="DUF1697 DOMAIN-CONTAINING PROTEIN"/>
    <property type="match status" value="1"/>
</dbReference>
<evidence type="ECO:0000313" key="1">
    <source>
        <dbReference type="EMBL" id="WNM26111.1"/>
    </source>
</evidence>
<organism evidence="1">
    <name type="scientific">Demequina capsici</name>
    <dbReference type="NCBI Taxonomy" id="3075620"/>
    <lineage>
        <taxon>Bacteria</taxon>
        <taxon>Bacillati</taxon>
        <taxon>Actinomycetota</taxon>
        <taxon>Actinomycetes</taxon>
        <taxon>Micrococcales</taxon>
        <taxon>Demequinaceae</taxon>
        <taxon>Demequina</taxon>
    </lineage>
</organism>
<dbReference type="Pfam" id="PF08002">
    <property type="entry name" value="DUF1697"/>
    <property type="match status" value="1"/>
</dbReference>
<sequence>MSATHVVLIRGINVGGSNKVPMAELRASLQAAGLSQVRTYIQSGNVLVDAGGMPSSSVSSLAERVLLDRFGVETVAVTVSARMMRRAVSEAPEGFGSDPGVYHCDVAFLRPGIDMADAVAAFSVRDGVDTLWQGDAVVYFQRLSAQRTRSRLSRVMSTPLYKHMTIRNWRTTTTVASMLDA</sequence>
<name>A0AA96FCN5_9MICO</name>
<reference evidence="1" key="1">
    <citation type="submission" date="2023-09" db="EMBL/GenBank/DDBJ databases">
        <title>Demequina sp. a novel bacteria isolated from Capsicum annuum.</title>
        <authorList>
            <person name="Humaira Z."/>
            <person name="Lee J."/>
            <person name="Cho D."/>
        </authorList>
    </citation>
    <scope>NUCLEOTIDE SEQUENCE</scope>
    <source>
        <strain evidence="1">PMTSA13</strain>
    </source>
</reference>
<dbReference type="KEGG" id="dcp:RN607_07835"/>
<accession>A0AA96FCN5</accession>
<dbReference type="EMBL" id="CP134880">
    <property type="protein sequence ID" value="WNM26111.1"/>
    <property type="molecule type" value="Genomic_DNA"/>
</dbReference>
<dbReference type="AlphaFoldDB" id="A0AA96FCN5"/>